<evidence type="ECO:0000259" key="5">
    <source>
        <dbReference type="PROSITE" id="PS50089"/>
    </source>
</evidence>
<dbReference type="PANTHER" id="PTHR23159">
    <property type="entry name" value="CENTROSOMAL PROTEIN 2"/>
    <property type="match status" value="1"/>
</dbReference>
<keyword evidence="1 3" id="KW-0863">Zinc-finger</keyword>
<keyword evidence="2" id="KW-0862">Zinc</keyword>
<dbReference type="GO" id="GO:0008270">
    <property type="term" value="F:zinc ion binding"/>
    <property type="evidence" value="ECO:0007669"/>
    <property type="project" value="UniProtKB-KW"/>
</dbReference>
<evidence type="ECO:0000313" key="6">
    <source>
        <dbReference type="EMBL" id="CAI5446510.1"/>
    </source>
</evidence>
<dbReference type="Proteomes" id="UP001152747">
    <property type="component" value="Unassembled WGS sequence"/>
</dbReference>
<dbReference type="OrthoDB" id="5878012at2759"/>
<evidence type="ECO:0000313" key="7">
    <source>
        <dbReference type="Proteomes" id="UP001152747"/>
    </source>
</evidence>
<evidence type="ECO:0000256" key="2">
    <source>
        <dbReference type="ARBA" id="ARBA00022833"/>
    </source>
</evidence>
<keyword evidence="7" id="KW-1185">Reference proteome</keyword>
<feature type="coiled-coil region" evidence="4">
    <location>
        <begin position="562"/>
        <end position="746"/>
    </location>
</feature>
<dbReference type="EMBL" id="CANHGI010000003">
    <property type="protein sequence ID" value="CAI5446510.1"/>
    <property type="molecule type" value="Genomic_DNA"/>
</dbReference>
<gene>
    <name evidence="6" type="ORF">CAMP_LOCUS9147</name>
</gene>
<keyword evidence="1 3" id="KW-0479">Metal-binding</keyword>
<evidence type="ECO:0000256" key="4">
    <source>
        <dbReference type="SAM" id="Coils"/>
    </source>
</evidence>
<dbReference type="InterPro" id="IPR013083">
    <property type="entry name" value="Znf_RING/FYVE/PHD"/>
</dbReference>
<dbReference type="AlphaFoldDB" id="A0A9P1IK30"/>
<dbReference type="SUPFAM" id="SSF57850">
    <property type="entry name" value="RING/U-box"/>
    <property type="match status" value="1"/>
</dbReference>
<dbReference type="Gene3D" id="3.30.40.10">
    <property type="entry name" value="Zinc/RING finger domain, C3HC4 (zinc finger)"/>
    <property type="match status" value="1"/>
</dbReference>
<proteinExistence type="predicted"/>
<feature type="domain" description="RING-type" evidence="5">
    <location>
        <begin position="861"/>
        <end position="904"/>
    </location>
</feature>
<comment type="caution">
    <text evidence="6">The sequence shown here is derived from an EMBL/GenBank/DDBJ whole genome shotgun (WGS) entry which is preliminary data.</text>
</comment>
<evidence type="ECO:0000256" key="3">
    <source>
        <dbReference type="PROSITE-ProRule" id="PRU00175"/>
    </source>
</evidence>
<accession>A0A9P1IK30</accession>
<dbReference type="PANTHER" id="PTHR23159:SF31">
    <property type="entry name" value="CENTROSOME-ASSOCIATED PROTEIN CEP250 ISOFORM X1"/>
    <property type="match status" value="1"/>
</dbReference>
<reference evidence="6" key="1">
    <citation type="submission" date="2022-11" db="EMBL/GenBank/DDBJ databases">
        <authorList>
            <person name="Kikuchi T."/>
        </authorList>
    </citation>
    <scope>NUCLEOTIDE SEQUENCE</scope>
    <source>
        <strain evidence="6">PS1010</strain>
    </source>
</reference>
<name>A0A9P1IK30_9PELO</name>
<protein>
    <recommendedName>
        <fullName evidence="5">RING-type domain-containing protein</fullName>
    </recommendedName>
</protein>
<dbReference type="PROSITE" id="PS50089">
    <property type="entry name" value="ZF_RING_2"/>
    <property type="match status" value="1"/>
</dbReference>
<evidence type="ECO:0000256" key="1">
    <source>
        <dbReference type="ARBA" id="ARBA00022771"/>
    </source>
</evidence>
<keyword evidence="4" id="KW-0175">Coiled coil</keyword>
<sequence length="918" mass="109428">MESIVFTEFEGFGEYKHAHMIQLADGSIISHNYMCLKLIYDSLFQCYPQHKSALSLIWKAEKKRIADLELQLKFFYMTEEELKCFRKKVLKLFEEEFQLEYEYNPESITALSQYIFPHDQYSPQFHKELQEIVEKLEDLREFSGICILARTITMSEVNIEDRKEWHLFTDEVLEVIEIQLKKDGKLEDMKMKLDEFEKKWNTSNGKGNFSIIPVNIFEKFLKTLGIDKSNFLLVPDFQFKLKTTINPVMMTYSAIEIDSFTSGKCYHQFQAQFLIFQFGAFDIFWNSKNEKKKKRQKKKIIEEMKNIKKGYTLAEIVEKHVENVKNSELAAKTPLSHFHSKGFDEKLAEEELLKYIQPRKNIRKFLKSENGIEIWKARAVVILDWVEKFFEDQNEQELKSNILKGCTFAFPFIELQKVADFENWAKSSDLFFNQQYINFPKMQLFIDYCKTTFHNLNEVKESHYLFENDDKIGDSIQENTRENKRENRGRLDIFDKISVLIPQILAGFPDGVFFPMEIFADKVQETIVNSFKEHEKEKMVLLMSEMNSYNKIFSEKKKRDVMENEEQNIKVIKKIVNEIKNVESCGKCEETCEAKDGISKKIEESEIENIERRKILEEKEGEIMKLKGENMQNKVKYREEVQKYKENLEKNEGKIESIQEEMKKYREDLKNERDFLYSDLEQKTKIADENVKKIEIELEFSKNAEISKQKIIENLEKENEELELELENASRKFAEICQKVDEHREEQLFLDSESESDFKEQEEGIQEILKFDNLIEKIHETCEEKSEVISFRRKFNIYSRILEDFDGNWENIPDFPAGFSGEFMQKYEEFLKKNMELEELFYEDFDFEFENEKVEENDYICLICSDLLIEEIEKCTKCKKCERKYHSECASKWLCLNSICPNCRNFLPDPCQYPLLNC</sequence>
<organism evidence="6 7">
    <name type="scientific">Caenorhabditis angaria</name>
    <dbReference type="NCBI Taxonomy" id="860376"/>
    <lineage>
        <taxon>Eukaryota</taxon>
        <taxon>Metazoa</taxon>
        <taxon>Ecdysozoa</taxon>
        <taxon>Nematoda</taxon>
        <taxon>Chromadorea</taxon>
        <taxon>Rhabditida</taxon>
        <taxon>Rhabditina</taxon>
        <taxon>Rhabditomorpha</taxon>
        <taxon>Rhabditoidea</taxon>
        <taxon>Rhabditidae</taxon>
        <taxon>Peloderinae</taxon>
        <taxon>Caenorhabditis</taxon>
    </lineage>
</organism>
<dbReference type="InterPro" id="IPR001841">
    <property type="entry name" value="Znf_RING"/>
</dbReference>